<dbReference type="AlphaFoldDB" id="A0A9Q0QRP7"/>
<protein>
    <recommendedName>
        <fullName evidence="1">Reverse transcriptase zinc-binding domain-containing protein</fullName>
    </recommendedName>
</protein>
<feature type="domain" description="Reverse transcriptase zinc-binding" evidence="1">
    <location>
        <begin position="73"/>
        <end position="157"/>
    </location>
</feature>
<keyword evidence="3" id="KW-1185">Reference proteome</keyword>
<reference evidence="2" key="1">
    <citation type="journal article" date="2023" name="Plant J.">
        <title>The genome of the king protea, Protea cynaroides.</title>
        <authorList>
            <person name="Chang J."/>
            <person name="Duong T.A."/>
            <person name="Schoeman C."/>
            <person name="Ma X."/>
            <person name="Roodt D."/>
            <person name="Barker N."/>
            <person name="Li Z."/>
            <person name="Van de Peer Y."/>
            <person name="Mizrachi E."/>
        </authorList>
    </citation>
    <scope>NUCLEOTIDE SEQUENCE</scope>
    <source>
        <tissue evidence="2">Young leaves</tissue>
    </source>
</reference>
<organism evidence="2 3">
    <name type="scientific">Protea cynaroides</name>
    <dbReference type="NCBI Taxonomy" id="273540"/>
    <lineage>
        <taxon>Eukaryota</taxon>
        <taxon>Viridiplantae</taxon>
        <taxon>Streptophyta</taxon>
        <taxon>Embryophyta</taxon>
        <taxon>Tracheophyta</taxon>
        <taxon>Spermatophyta</taxon>
        <taxon>Magnoliopsida</taxon>
        <taxon>Proteales</taxon>
        <taxon>Proteaceae</taxon>
        <taxon>Protea</taxon>
    </lineage>
</organism>
<dbReference type="Pfam" id="PF13966">
    <property type="entry name" value="zf-RVT"/>
    <property type="match status" value="1"/>
</dbReference>
<evidence type="ECO:0000313" key="2">
    <source>
        <dbReference type="EMBL" id="KAJ4969254.1"/>
    </source>
</evidence>
<comment type="caution">
    <text evidence="2">The sequence shown here is derived from an EMBL/GenBank/DDBJ whole genome shotgun (WGS) entry which is preliminary data.</text>
</comment>
<evidence type="ECO:0000259" key="1">
    <source>
        <dbReference type="Pfam" id="PF13966"/>
    </source>
</evidence>
<gene>
    <name evidence="2" type="ORF">NE237_015955</name>
</gene>
<evidence type="ECO:0000313" key="3">
    <source>
        <dbReference type="Proteomes" id="UP001141806"/>
    </source>
</evidence>
<dbReference type="Proteomes" id="UP001141806">
    <property type="component" value="Unassembled WGS sequence"/>
</dbReference>
<dbReference type="InterPro" id="IPR026960">
    <property type="entry name" value="RVT-Znf"/>
</dbReference>
<dbReference type="PANTHER" id="PTHR33116:SF84">
    <property type="entry name" value="RNA-DIRECTED DNA POLYMERASE"/>
    <property type="match status" value="1"/>
</dbReference>
<dbReference type="EMBL" id="JAMYWD010000006">
    <property type="protein sequence ID" value="KAJ4969254.1"/>
    <property type="molecule type" value="Genomic_DNA"/>
</dbReference>
<accession>A0A9Q0QRP7</accession>
<name>A0A9Q0QRP7_9MAGN</name>
<dbReference type="PANTHER" id="PTHR33116">
    <property type="entry name" value="REVERSE TRANSCRIPTASE ZINC-BINDING DOMAIN-CONTAINING PROTEIN-RELATED-RELATED"/>
    <property type="match status" value="1"/>
</dbReference>
<proteinExistence type="predicted"/>
<sequence>MNNAEISKLIWFIASGRDNLWVDWMKATYLKEDSLWTAKITSACSSAWRAILKVRPLISNKIKSNLGPTVCPFSIARAWNAIKTVTPRVRWANAIWFPLNVPRHAFTTWRCLLDSLATADQLQKRNIVVPDACVFYWAGKDSRDYLFWVCEYAFYIWKQILELCHQFHYPDRSVEKEAKWVAKISSKEKTIGMVGKIAFGATIYRVWGERNSRIFRNTSSAREVVVQKIKDDIKLKIRSMKFQSPTTACFSHLIQRWDLDVT</sequence>
<dbReference type="OrthoDB" id="1107057at2759"/>